<keyword evidence="4" id="KW-1185">Reference proteome</keyword>
<dbReference type="InterPro" id="IPR029058">
    <property type="entry name" value="AB_hydrolase_fold"/>
</dbReference>
<organism evidence="3 4">
    <name type="scientific">Diplogelasinospora grovesii</name>
    <dbReference type="NCBI Taxonomy" id="303347"/>
    <lineage>
        <taxon>Eukaryota</taxon>
        <taxon>Fungi</taxon>
        <taxon>Dikarya</taxon>
        <taxon>Ascomycota</taxon>
        <taxon>Pezizomycotina</taxon>
        <taxon>Sordariomycetes</taxon>
        <taxon>Sordariomycetidae</taxon>
        <taxon>Sordariales</taxon>
        <taxon>Diplogelasinosporaceae</taxon>
        <taxon>Diplogelasinospora</taxon>
    </lineage>
</organism>
<evidence type="ECO:0000256" key="1">
    <source>
        <dbReference type="ARBA" id="ARBA00022801"/>
    </source>
</evidence>
<dbReference type="InterPro" id="IPR013094">
    <property type="entry name" value="AB_hydrolase_3"/>
</dbReference>
<evidence type="ECO:0000313" key="3">
    <source>
        <dbReference type="EMBL" id="KAK3944214.1"/>
    </source>
</evidence>
<dbReference type="PANTHER" id="PTHR48081:SF8">
    <property type="entry name" value="ALPHA_BETA HYDROLASE FOLD-3 DOMAIN-CONTAINING PROTEIN-RELATED"/>
    <property type="match status" value="1"/>
</dbReference>
<reference evidence="4" key="1">
    <citation type="journal article" date="2023" name="Mol. Phylogenet. Evol.">
        <title>Genome-scale phylogeny and comparative genomics of the fungal order Sordariales.</title>
        <authorList>
            <person name="Hensen N."/>
            <person name="Bonometti L."/>
            <person name="Westerberg I."/>
            <person name="Brannstrom I.O."/>
            <person name="Guillou S."/>
            <person name="Cros-Aarteil S."/>
            <person name="Calhoun S."/>
            <person name="Haridas S."/>
            <person name="Kuo A."/>
            <person name="Mondo S."/>
            <person name="Pangilinan J."/>
            <person name="Riley R."/>
            <person name="LaButti K."/>
            <person name="Andreopoulos B."/>
            <person name="Lipzen A."/>
            <person name="Chen C."/>
            <person name="Yan M."/>
            <person name="Daum C."/>
            <person name="Ng V."/>
            <person name="Clum A."/>
            <person name="Steindorff A."/>
            <person name="Ohm R.A."/>
            <person name="Martin F."/>
            <person name="Silar P."/>
            <person name="Natvig D.O."/>
            <person name="Lalanne C."/>
            <person name="Gautier V."/>
            <person name="Ament-Velasquez S.L."/>
            <person name="Kruys A."/>
            <person name="Hutchinson M.I."/>
            <person name="Powell A.J."/>
            <person name="Barry K."/>
            <person name="Miller A.N."/>
            <person name="Grigoriev I.V."/>
            <person name="Debuchy R."/>
            <person name="Gladieux P."/>
            <person name="Hiltunen Thoren M."/>
            <person name="Johannesson H."/>
        </authorList>
    </citation>
    <scope>NUCLEOTIDE SEQUENCE [LARGE SCALE GENOMIC DNA]</scope>
    <source>
        <strain evidence="4">CBS 340.73</strain>
    </source>
</reference>
<dbReference type="GO" id="GO:0016787">
    <property type="term" value="F:hydrolase activity"/>
    <property type="evidence" value="ECO:0007669"/>
    <property type="project" value="UniProtKB-KW"/>
</dbReference>
<evidence type="ECO:0000259" key="2">
    <source>
        <dbReference type="Pfam" id="PF07859"/>
    </source>
</evidence>
<dbReference type="AlphaFoldDB" id="A0AAN6NED7"/>
<keyword evidence="1 3" id="KW-0378">Hydrolase</keyword>
<dbReference type="InterPro" id="IPR050300">
    <property type="entry name" value="GDXG_lipolytic_enzyme"/>
</dbReference>
<name>A0AAN6NED7_9PEZI</name>
<feature type="domain" description="Alpha/beta hydrolase fold-3" evidence="2">
    <location>
        <begin position="147"/>
        <end position="277"/>
    </location>
</feature>
<dbReference type="PANTHER" id="PTHR48081">
    <property type="entry name" value="AB HYDROLASE SUPERFAMILY PROTEIN C4A8.06C"/>
    <property type="match status" value="1"/>
</dbReference>
<gene>
    <name evidence="3" type="ORF">QBC46DRAFT_446433</name>
</gene>
<comment type="caution">
    <text evidence="3">The sequence shown here is derived from an EMBL/GenBank/DDBJ whole genome shotgun (WGS) entry which is preliminary data.</text>
</comment>
<dbReference type="Gene3D" id="3.40.50.1820">
    <property type="entry name" value="alpha/beta hydrolase"/>
    <property type="match status" value="2"/>
</dbReference>
<dbReference type="Pfam" id="PF07859">
    <property type="entry name" value="Abhydrolase_3"/>
    <property type="match status" value="2"/>
</dbReference>
<dbReference type="EMBL" id="MU853761">
    <property type="protein sequence ID" value="KAK3944214.1"/>
    <property type="molecule type" value="Genomic_DNA"/>
</dbReference>
<accession>A0AAN6NED7</accession>
<dbReference type="Proteomes" id="UP001303473">
    <property type="component" value="Unassembled WGS sequence"/>
</dbReference>
<sequence>MSTLIQYDPEWYALAKPMLAATRERLPLHDVKGRRAQIDVFLAAAGPFTLPDALDHIVHHAQAQDNHLIAIHHFRKKAVSHSESAPGPAIVHIHGGGYTCLSAADSAPSLAAWVQTTGVPMLSIDYRLAPEHPYPVPLEDCWAALNAGGALAASLALLARDRNLSPPLAKQILVYPMIDDRTETDQTGGLASFGIVDVITGWAAYLGDLYKNTEKEVPPYAAAARLEDAKGLPPLYLDCGQLDLFIHENVAFVNKFVAANNIPVECHIYPGVPHAFELFAPTSKAAQKALANRLEAIMSV</sequence>
<protein>
    <submittedName>
        <fullName evidence="3">Alpha/Beta hydrolase protein</fullName>
    </submittedName>
</protein>
<proteinExistence type="predicted"/>
<evidence type="ECO:0000313" key="4">
    <source>
        <dbReference type="Proteomes" id="UP001303473"/>
    </source>
</evidence>
<feature type="domain" description="Alpha/beta hydrolase fold-3" evidence="2">
    <location>
        <begin position="90"/>
        <end position="146"/>
    </location>
</feature>
<dbReference type="SUPFAM" id="SSF53474">
    <property type="entry name" value="alpha/beta-Hydrolases"/>
    <property type="match status" value="1"/>
</dbReference>